<comment type="caution">
    <text evidence="4">The sequence shown here is derived from an EMBL/GenBank/DDBJ whole genome shotgun (WGS) entry which is preliminary data.</text>
</comment>
<protein>
    <submittedName>
        <fullName evidence="4">TransglutaminaseTgpA domain-containing protein</fullName>
    </submittedName>
</protein>
<dbReference type="RefSeq" id="WP_030248403.1">
    <property type="nucleotide sequence ID" value="NZ_JBHEZZ010000027.1"/>
</dbReference>
<feature type="transmembrane region" description="Helical" evidence="2">
    <location>
        <begin position="61"/>
        <end position="85"/>
    </location>
</feature>
<organism evidence="4 5">
    <name type="scientific">Streptacidiphilus cavernicola</name>
    <dbReference type="NCBI Taxonomy" id="3342716"/>
    <lineage>
        <taxon>Bacteria</taxon>
        <taxon>Bacillati</taxon>
        <taxon>Actinomycetota</taxon>
        <taxon>Actinomycetes</taxon>
        <taxon>Kitasatosporales</taxon>
        <taxon>Streptomycetaceae</taxon>
        <taxon>Streptacidiphilus</taxon>
    </lineage>
</organism>
<proteinExistence type="predicted"/>
<feature type="transmembrane region" description="Helical" evidence="2">
    <location>
        <begin position="219"/>
        <end position="237"/>
    </location>
</feature>
<evidence type="ECO:0000259" key="3">
    <source>
        <dbReference type="SMART" id="SM00460"/>
    </source>
</evidence>
<dbReference type="SMART" id="SM00460">
    <property type="entry name" value="TGc"/>
    <property type="match status" value="1"/>
</dbReference>
<feature type="transmembrane region" description="Helical" evidence="2">
    <location>
        <begin position="7"/>
        <end position="25"/>
    </location>
</feature>
<feature type="transmembrane region" description="Helical" evidence="2">
    <location>
        <begin position="31"/>
        <end position="49"/>
    </location>
</feature>
<feature type="transmembrane region" description="Helical" evidence="2">
    <location>
        <begin position="143"/>
        <end position="160"/>
    </location>
</feature>
<keyword evidence="2" id="KW-1133">Transmembrane helix</keyword>
<dbReference type="InterPro" id="IPR021878">
    <property type="entry name" value="TgpA_N"/>
</dbReference>
<dbReference type="Gene3D" id="3.10.620.30">
    <property type="match status" value="1"/>
</dbReference>
<dbReference type="SUPFAM" id="SSF54001">
    <property type="entry name" value="Cysteine proteinases"/>
    <property type="match status" value="1"/>
</dbReference>
<dbReference type="PANTHER" id="PTHR42736">
    <property type="entry name" value="PROTEIN-GLUTAMINE GAMMA-GLUTAMYLTRANSFERASE"/>
    <property type="match status" value="1"/>
</dbReference>
<dbReference type="Proteomes" id="UP001592528">
    <property type="component" value="Unassembled WGS sequence"/>
</dbReference>
<keyword evidence="2" id="KW-0472">Membrane</keyword>
<evidence type="ECO:0000256" key="1">
    <source>
        <dbReference type="SAM" id="MobiDB-lite"/>
    </source>
</evidence>
<dbReference type="Pfam" id="PF13559">
    <property type="entry name" value="DUF4129"/>
    <property type="match status" value="1"/>
</dbReference>
<dbReference type="InterPro" id="IPR025403">
    <property type="entry name" value="TgpA-like_C"/>
</dbReference>
<dbReference type="Pfam" id="PF11992">
    <property type="entry name" value="TgpA_N"/>
    <property type="match status" value="1"/>
</dbReference>
<keyword evidence="5" id="KW-1185">Reference proteome</keyword>
<dbReference type="PANTHER" id="PTHR42736:SF1">
    <property type="entry name" value="PROTEIN-GLUTAMINE GAMMA-GLUTAMYLTRANSFERASE"/>
    <property type="match status" value="1"/>
</dbReference>
<feature type="transmembrane region" description="Helical" evidence="2">
    <location>
        <begin position="621"/>
        <end position="642"/>
    </location>
</feature>
<reference evidence="4 5" key="1">
    <citation type="submission" date="2024-09" db="EMBL/GenBank/DDBJ databases">
        <authorList>
            <person name="Lee S.D."/>
        </authorList>
    </citation>
    <scope>NUCLEOTIDE SEQUENCE [LARGE SCALE GENOMIC DNA]</scope>
    <source>
        <strain evidence="4 5">N1-5</strain>
    </source>
</reference>
<dbReference type="EMBL" id="JBHEZZ010000027">
    <property type="protein sequence ID" value="MFC1406245.1"/>
    <property type="molecule type" value="Genomic_DNA"/>
</dbReference>
<gene>
    <name evidence="4" type="ORF">ACEZDJ_33620</name>
</gene>
<feature type="region of interest" description="Disordered" evidence="1">
    <location>
        <begin position="561"/>
        <end position="589"/>
    </location>
</feature>
<dbReference type="Pfam" id="PF01841">
    <property type="entry name" value="Transglut_core"/>
    <property type="match status" value="1"/>
</dbReference>
<dbReference type="InterPro" id="IPR002931">
    <property type="entry name" value="Transglutaminase-like"/>
</dbReference>
<feature type="compositionally biased region" description="Gly residues" evidence="1">
    <location>
        <begin position="656"/>
        <end position="669"/>
    </location>
</feature>
<evidence type="ECO:0000313" key="5">
    <source>
        <dbReference type="Proteomes" id="UP001592528"/>
    </source>
</evidence>
<sequence>MNGRTRIAFSGAAATLLTALCLWPLITPAYWLIQAAFVIALVTAAGLGLRRLAVPRPLVPLAQLLLIVLLLTLFYASSTAVGGILPGPGAWQTLTGEISDGITDMGQYAAPAPAHEGLRLILVGSVVLIGLVVDTLVATYQRVALAGLPLLALYSVGTGLHPHGALWLYFLLSAFGYLSLLMAEGQDRLSRWGRVFHGTPATLAGTTGGNPLSSTGYRIAGAALAIGLLLPLALPGLGTGLVGRLGHGGGGIGSDGDIITAVNPLASLGASLNKSVNVNILTYTTSSQSPGDQYLRIVDLDDFNGVAWTPSEHQVQNVPNPLPYPTGLDNNTPETAVQTRISTESGYVQQWLPMPYPATSVQVPGDWKYEPEGRTLIGDGGQNAGGLQYTVNSLALDPSEDALKAAGPAPADITKTYLALPKNFPTVIHDTAVSVTHGATTAYDKAVALQNWFTTTGGFTYDTTVKDDTSSNAMVDFLRNRKGFCVHFAGTMAAMARSLGIPARVAIGFTPGEQQSDGSWKVGTKNAHAWPELYFSGVGWIRFEPTPHVGFTPDYTVATTSGGTSAASTAPTQTSTSTGPTASTSAGCPVQERRAGFCGQDSATGATGTGTGSSWPTPLELTGLVLAGLLVLILLTPMLWRLRARSHRLRRRLPHGPGGGSGGPGGPGAAGTTAGAPAPRRGGTALELSDQQVLLVWREMIDSAWDVGIPPDEAETPRRTVARIVELGALEEEPRAAAGRLALATEQVLYAPSSSPPTALRQDVRAVRHGLRASARPSVRIRAVLFPPSSARLVRGLRESWQSLTDRLRWRGRRTEDGEEQ</sequence>
<feature type="compositionally biased region" description="Low complexity" evidence="1">
    <location>
        <begin position="561"/>
        <end position="587"/>
    </location>
</feature>
<name>A0ABV6UXP7_9ACTN</name>
<feature type="region of interest" description="Disordered" evidence="1">
    <location>
        <begin position="651"/>
        <end position="683"/>
    </location>
</feature>
<feature type="compositionally biased region" description="Low complexity" evidence="1">
    <location>
        <begin position="670"/>
        <end position="683"/>
    </location>
</feature>
<keyword evidence="2" id="KW-0812">Transmembrane</keyword>
<evidence type="ECO:0000313" key="4">
    <source>
        <dbReference type="EMBL" id="MFC1406245.1"/>
    </source>
</evidence>
<feature type="transmembrane region" description="Helical" evidence="2">
    <location>
        <begin position="166"/>
        <end position="183"/>
    </location>
</feature>
<accession>A0ABV6UXP7</accession>
<feature type="transmembrane region" description="Helical" evidence="2">
    <location>
        <begin position="117"/>
        <end position="136"/>
    </location>
</feature>
<evidence type="ECO:0000256" key="2">
    <source>
        <dbReference type="SAM" id="Phobius"/>
    </source>
</evidence>
<dbReference type="InterPro" id="IPR052901">
    <property type="entry name" value="Bact_TGase-like"/>
</dbReference>
<feature type="domain" description="Transglutaminase-like" evidence="3">
    <location>
        <begin position="477"/>
        <end position="547"/>
    </location>
</feature>
<dbReference type="InterPro" id="IPR038765">
    <property type="entry name" value="Papain-like_cys_pep_sf"/>
</dbReference>